<gene>
    <name evidence="1" type="ORF">KSF_108630</name>
</gene>
<keyword evidence="2" id="KW-1185">Reference proteome</keyword>
<dbReference type="Proteomes" id="UP000597444">
    <property type="component" value="Unassembled WGS sequence"/>
</dbReference>
<sequence>MATLALESKSLMLAPICDGDQIAAALLDYLYLYFQIPSPYELFFRTLERNYTDVISPDFYQYFLKDFQAPFNLDYERYPDTWLSMTLAELHDAMRRQFTWGSDLSREDLIEGLKLLQNKGYLSLEDWDLFEDGLDQALQSEYHGVASPVITCWLYRTRVDAAVTAYYSNQVVTAPIDERIDVKREKRIVNSQVHRARRIGQAASLTFEEWVETLRQFNLCCAFCQTGPYEVLEHFLPIIHGGSSSSFNCLPACEICNALKNERLPQEFAGDIGEERLQMLQHYLEQRRQQWLQKRQQE</sequence>
<organism evidence="1 2">
    <name type="scientific">Reticulibacter mediterranei</name>
    <dbReference type="NCBI Taxonomy" id="2778369"/>
    <lineage>
        <taxon>Bacteria</taxon>
        <taxon>Bacillati</taxon>
        <taxon>Chloroflexota</taxon>
        <taxon>Ktedonobacteria</taxon>
        <taxon>Ktedonobacterales</taxon>
        <taxon>Reticulibacteraceae</taxon>
        <taxon>Reticulibacter</taxon>
    </lineage>
</organism>
<name>A0A8J3J1Y2_9CHLR</name>
<dbReference type="AlphaFoldDB" id="A0A8J3J1Y2"/>
<dbReference type="Gene3D" id="1.10.30.50">
    <property type="match status" value="1"/>
</dbReference>
<evidence type="ECO:0008006" key="3">
    <source>
        <dbReference type="Google" id="ProtNLM"/>
    </source>
</evidence>
<comment type="caution">
    <text evidence="1">The sequence shown here is derived from an EMBL/GenBank/DDBJ whole genome shotgun (WGS) entry which is preliminary data.</text>
</comment>
<dbReference type="RefSeq" id="WP_220211396.1">
    <property type="nucleotide sequence ID" value="NZ_BNJK01000003.1"/>
</dbReference>
<accession>A0A8J3J1Y2</accession>
<proteinExistence type="predicted"/>
<dbReference type="InterPro" id="IPR003615">
    <property type="entry name" value="HNH_nuc"/>
</dbReference>
<protein>
    <recommendedName>
        <fullName evidence="3">HNH endonuclease</fullName>
    </recommendedName>
</protein>
<dbReference type="EMBL" id="BNJK01000003">
    <property type="protein sequence ID" value="GHP00816.1"/>
    <property type="molecule type" value="Genomic_DNA"/>
</dbReference>
<reference evidence="1" key="1">
    <citation type="submission" date="2020-10" db="EMBL/GenBank/DDBJ databases">
        <title>Taxonomic study of unclassified bacteria belonging to the class Ktedonobacteria.</title>
        <authorList>
            <person name="Yabe S."/>
            <person name="Wang C.M."/>
            <person name="Zheng Y."/>
            <person name="Sakai Y."/>
            <person name="Cavaletti L."/>
            <person name="Monciardini P."/>
            <person name="Donadio S."/>
        </authorList>
    </citation>
    <scope>NUCLEOTIDE SEQUENCE</scope>
    <source>
        <strain evidence="1">ID150040</strain>
    </source>
</reference>
<evidence type="ECO:0000313" key="1">
    <source>
        <dbReference type="EMBL" id="GHP00816.1"/>
    </source>
</evidence>
<dbReference type="CDD" id="cd00085">
    <property type="entry name" value="HNHc"/>
    <property type="match status" value="1"/>
</dbReference>
<evidence type="ECO:0000313" key="2">
    <source>
        <dbReference type="Proteomes" id="UP000597444"/>
    </source>
</evidence>